<dbReference type="KEGG" id="hir:HETIRDRAFT_453673"/>
<reference evidence="2 3" key="1">
    <citation type="journal article" date="2012" name="New Phytol.">
        <title>Insight into trade-off between wood decay and parasitism from the genome of a fungal forest pathogen.</title>
        <authorList>
            <person name="Olson A."/>
            <person name="Aerts A."/>
            <person name="Asiegbu F."/>
            <person name="Belbahri L."/>
            <person name="Bouzid O."/>
            <person name="Broberg A."/>
            <person name="Canback B."/>
            <person name="Coutinho P.M."/>
            <person name="Cullen D."/>
            <person name="Dalman K."/>
            <person name="Deflorio G."/>
            <person name="van Diepen L.T."/>
            <person name="Dunand C."/>
            <person name="Duplessis S."/>
            <person name="Durling M."/>
            <person name="Gonthier P."/>
            <person name="Grimwood J."/>
            <person name="Fossdal C.G."/>
            <person name="Hansson D."/>
            <person name="Henrissat B."/>
            <person name="Hietala A."/>
            <person name="Himmelstrand K."/>
            <person name="Hoffmeister D."/>
            <person name="Hogberg N."/>
            <person name="James T.Y."/>
            <person name="Karlsson M."/>
            <person name="Kohler A."/>
            <person name="Kues U."/>
            <person name="Lee Y.H."/>
            <person name="Lin Y.C."/>
            <person name="Lind M."/>
            <person name="Lindquist E."/>
            <person name="Lombard V."/>
            <person name="Lucas S."/>
            <person name="Lunden K."/>
            <person name="Morin E."/>
            <person name="Murat C."/>
            <person name="Park J."/>
            <person name="Raffaello T."/>
            <person name="Rouze P."/>
            <person name="Salamov A."/>
            <person name="Schmutz J."/>
            <person name="Solheim H."/>
            <person name="Stahlberg J."/>
            <person name="Velez H."/>
            <person name="de Vries R.P."/>
            <person name="Wiebenga A."/>
            <person name="Woodward S."/>
            <person name="Yakovlev I."/>
            <person name="Garbelotto M."/>
            <person name="Martin F."/>
            <person name="Grigoriev I.V."/>
            <person name="Stenlid J."/>
        </authorList>
    </citation>
    <scope>NUCLEOTIDE SEQUENCE [LARGE SCALE GENOMIC DNA]</scope>
    <source>
        <strain evidence="2 3">TC 32-1</strain>
    </source>
</reference>
<name>W4K0D7_HETIT</name>
<accession>W4K0D7</accession>
<feature type="region of interest" description="Disordered" evidence="1">
    <location>
        <begin position="1"/>
        <end position="80"/>
    </location>
</feature>
<sequence>MRKPSPASRDRLRDRIAPSASASPSAQCCSPASILLHPRSRTARHPSPSPSPFPSPSQNHLLSARGPCPTHRRPSRACQRSPTFDIRIHFVSRRRVKATDGLPDATPISSAFETSGPVVRIISSPCASSQPPPPQHDSDQLHHGIPLPRPVRAPAHLQPHTTSSQLDHEFHHFFIYHWFR</sequence>
<feature type="region of interest" description="Disordered" evidence="1">
    <location>
        <begin position="124"/>
        <end position="163"/>
    </location>
</feature>
<dbReference type="RefSeq" id="XP_009549458.1">
    <property type="nucleotide sequence ID" value="XM_009551163.1"/>
</dbReference>
<evidence type="ECO:0000256" key="1">
    <source>
        <dbReference type="SAM" id="MobiDB-lite"/>
    </source>
</evidence>
<dbReference type="HOGENOM" id="CLU_1496407_0_0_1"/>
<protein>
    <submittedName>
        <fullName evidence="2">Uncharacterized protein</fullName>
    </submittedName>
</protein>
<evidence type="ECO:0000313" key="2">
    <source>
        <dbReference type="EMBL" id="ETW79204.1"/>
    </source>
</evidence>
<gene>
    <name evidence="2" type="ORF">HETIRDRAFT_453673</name>
</gene>
<dbReference type="GeneID" id="20676406"/>
<organism evidence="2 3">
    <name type="scientific">Heterobasidion irregulare (strain TC 32-1)</name>
    <dbReference type="NCBI Taxonomy" id="747525"/>
    <lineage>
        <taxon>Eukaryota</taxon>
        <taxon>Fungi</taxon>
        <taxon>Dikarya</taxon>
        <taxon>Basidiomycota</taxon>
        <taxon>Agaricomycotina</taxon>
        <taxon>Agaricomycetes</taxon>
        <taxon>Russulales</taxon>
        <taxon>Bondarzewiaceae</taxon>
        <taxon>Heterobasidion</taxon>
        <taxon>Heterobasidion annosum species complex</taxon>
    </lineage>
</organism>
<proteinExistence type="predicted"/>
<dbReference type="Proteomes" id="UP000030671">
    <property type="component" value="Unassembled WGS sequence"/>
</dbReference>
<keyword evidence="3" id="KW-1185">Reference proteome</keyword>
<dbReference type="InParanoid" id="W4K0D7"/>
<dbReference type="EMBL" id="KI925461">
    <property type="protein sequence ID" value="ETW79204.1"/>
    <property type="molecule type" value="Genomic_DNA"/>
</dbReference>
<evidence type="ECO:0000313" key="3">
    <source>
        <dbReference type="Proteomes" id="UP000030671"/>
    </source>
</evidence>
<dbReference type="AlphaFoldDB" id="W4K0D7"/>
<feature type="compositionally biased region" description="Low complexity" evidence="1">
    <location>
        <begin position="17"/>
        <end position="33"/>
    </location>
</feature>